<keyword evidence="22" id="KW-1185">Reference proteome</keyword>
<dbReference type="InterPro" id="IPR000276">
    <property type="entry name" value="GPCR_Rhodpsn"/>
</dbReference>
<dbReference type="GO" id="GO:0015057">
    <property type="term" value="F:thrombin-activated receptor activity"/>
    <property type="evidence" value="ECO:0007669"/>
    <property type="project" value="InterPro"/>
</dbReference>
<evidence type="ECO:0000256" key="19">
    <source>
        <dbReference type="SAM" id="Phobius"/>
    </source>
</evidence>
<evidence type="ECO:0000256" key="6">
    <source>
        <dbReference type="ARBA" id="ARBA00022729"/>
    </source>
</evidence>
<feature type="transmembrane region" description="Helical" evidence="19">
    <location>
        <begin position="358"/>
        <end position="383"/>
    </location>
</feature>
<evidence type="ECO:0000256" key="8">
    <source>
        <dbReference type="ARBA" id="ARBA00023040"/>
    </source>
</evidence>
<feature type="transmembrane region" description="Helical" evidence="19">
    <location>
        <begin position="395"/>
        <end position="419"/>
    </location>
</feature>
<dbReference type="GO" id="GO:0030194">
    <property type="term" value="P:positive regulation of blood coagulation"/>
    <property type="evidence" value="ECO:0007669"/>
    <property type="project" value="TreeGrafter"/>
</dbReference>
<dbReference type="Proteomes" id="UP000228934">
    <property type="component" value="Unassembled WGS sequence"/>
</dbReference>
<dbReference type="PANTHER" id="PTHR24232">
    <property type="entry name" value="G-PROTEIN COUPLED RECEPTOR"/>
    <property type="match status" value="1"/>
</dbReference>
<evidence type="ECO:0000256" key="2">
    <source>
        <dbReference type="ARBA" id="ARBA00019705"/>
    </source>
</evidence>
<evidence type="ECO:0000256" key="14">
    <source>
        <dbReference type="ARBA" id="ARBA00023224"/>
    </source>
</evidence>
<dbReference type="PRINTS" id="PR01428">
    <property type="entry name" value="PROTEASEAR"/>
</dbReference>
<dbReference type="GO" id="GO:0005886">
    <property type="term" value="C:plasma membrane"/>
    <property type="evidence" value="ECO:0007669"/>
    <property type="project" value="UniProtKB-SubCell"/>
</dbReference>
<dbReference type="PANTHER" id="PTHR24232:SF20">
    <property type="entry name" value="PROTEINASE-ACTIVATED RECEPTOR 1"/>
    <property type="match status" value="1"/>
</dbReference>
<evidence type="ECO:0000256" key="15">
    <source>
        <dbReference type="ARBA" id="ARBA00031780"/>
    </source>
</evidence>
<feature type="transmembrane region" description="Helical" evidence="19">
    <location>
        <begin position="264"/>
        <end position="284"/>
    </location>
</feature>
<evidence type="ECO:0000256" key="4">
    <source>
        <dbReference type="ARBA" id="ARBA00022692"/>
    </source>
</evidence>
<feature type="transmembrane region" description="Helical" evidence="19">
    <location>
        <begin position="313"/>
        <end position="337"/>
    </location>
</feature>
<keyword evidence="8 17" id="KW-0297">G-protein coupled receptor</keyword>
<organism evidence="21 22">
    <name type="scientific">Aquarana catesbeiana</name>
    <name type="common">American bullfrog</name>
    <name type="synonym">Rana catesbeiana</name>
    <dbReference type="NCBI Taxonomy" id="8400"/>
    <lineage>
        <taxon>Eukaryota</taxon>
        <taxon>Metazoa</taxon>
        <taxon>Chordata</taxon>
        <taxon>Craniata</taxon>
        <taxon>Vertebrata</taxon>
        <taxon>Euteleostomi</taxon>
        <taxon>Amphibia</taxon>
        <taxon>Batrachia</taxon>
        <taxon>Anura</taxon>
        <taxon>Neobatrachia</taxon>
        <taxon>Ranoidea</taxon>
        <taxon>Ranidae</taxon>
        <taxon>Aquarana</taxon>
    </lineage>
</organism>
<evidence type="ECO:0000256" key="10">
    <source>
        <dbReference type="ARBA" id="ARBA00023136"/>
    </source>
</evidence>
<evidence type="ECO:0000313" key="21">
    <source>
        <dbReference type="EMBL" id="PIO30416.1"/>
    </source>
</evidence>
<keyword evidence="4 17" id="KW-0812">Transmembrane</keyword>
<evidence type="ECO:0000256" key="3">
    <source>
        <dbReference type="ARBA" id="ARBA00022475"/>
    </source>
</evidence>
<keyword evidence="12 17" id="KW-0675">Receptor</keyword>
<reference evidence="22" key="1">
    <citation type="journal article" date="2017" name="Nat. Commun.">
        <title>The North American bullfrog draft genome provides insight into hormonal regulation of long noncoding RNA.</title>
        <authorList>
            <person name="Hammond S.A."/>
            <person name="Warren R.L."/>
            <person name="Vandervalk B.P."/>
            <person name="Kucuk E."/>
            <person name="Khan H."/>
            <person name="Gibb E.A."/>
            <person name="Pandoh P."/>
            <person name="Kirk H."/>
            <person name="Zhao Y."/>
            <person name="Jones M."/>
            <person name="Mungall A.J."/>
            <person name="Coope R."/>
            <person name="Pleasance S."/>
            <person name="Moore R.A."/>
            <person name="Holt R.A."/>
            <person name="Round J.M."/>
            <person name="Ohora S."/>
            <person name="Walle B.V."/>
            <person name="Veldhoen N."/>
            <person name="Helbing C.C."/>
            <person name="Birol I."/>
        </authorList>
    </citation>
    <scope>NUCLEOTIDE SEQUENCE [LARGE SCALE GENOMIC DNA]</scope>
</reference>
<evidence type="ECO:0000256" key="9">
    <source>
        <dbReference type="ARBA" id="ARBA00023084"/>
    </source>
</evidence>
<gene>
    <name evidence="21" type="ORF">AB205_0140050</name>
</gene>
<evidence type="ECO:0000256" key="17">
    <source>
        <dbReference type="RuleBase" id="RU000688"/>
    </source>
</evidence>
<name>A0A2G9RR72_AQUCT</name>
<dbReference type="PRINTS" id="PR00237">
    <property type="entry name" value="GPCRRHODOPSN"/>
</dbReference>
<keyword evidence="13" id="KW-0325">Glycoprotein</keyword>
<feature type="transmembrane region" description="Helical" evidence="19">
    <location>
        <begin position="153"/>
        <end position="174"/>
    </location>
</feature>
<evidence type="ECO:0000313" key="22">
    <source>
        <dbReference type="Proteomes" id="UP000228934"/>
    </source>
</evidence>
<dbReference type="GO" id="GO:0035025">
    <property type="term" value="P:positive regulation of Rho protein signal transduction"/>
    <property type="evidence" value="ECO:0007669"/>
    <property type="project" value="TreeGrafter"/>
</dbReference>
<dbReference type="SUPFAM" id="SSF81321">
    <property type="entry name" value="Family A G protein-coupled receptor-like"/>
    <property type="match status" value="1"/>
</dbReference>
<proteinExistence type="inferred from homology"/>
<keyword evidence="6" id="KW-0732">Signal</keyword>
<keyword evidence="5" id="KW-0356">Hemostasis</keyword>
<sequence>MVLNYVLVDDPGTSEDAKSHGFLGPPLFKNRQKTRSVTQREPPIMDAERPEEKKERRRHGERCRTRTPEEEPEEEEDGGRNRRKIEERRWKNHLREDGIMEASDMINFVEISGNETTVKPPQTIKVYTLRLKFLNEFKQYMNSWWVTKLVPSIYTVVFLVSLPLNIMAIIVFLVKVKVKKPAVVYLLNLAAADVLFVSILPFHIVYRFSGNNWLIGEGMCRFITAAYSCNMRVSILLMTSMSVDRFLALVYPVQSLPWRSMRRAWLVCCCIWAIAMASTVPILIAQQTKPLPSLNITTCYDVQDVKVAEKFQIFVYFPIYMALLYLLPLTITTFCYIKIIHTLSAPSMGGAQKRSRAIFLTVVVLGVFVLCFGPANVIWFIFFLQVSNDGGNVLYVIYIVSVSVSSISCCLDPLIYYFASSQWQRHVYTLLGCKREHTPLVNPTNETLETT</sequence>
<evidence type="ECO:0000256" key="16">
    <source>
        <dbReference type="PIRSR" id="PIRSR603912-52"/>
    </source>
</evidence>
<evidence type="ECO:0000256" key="1">
    <source>
        <dbReference type="ARBA" id="ARBA00004651"/>
    </source>
</evidence>
<dbReference type="Pfam" id="PF00001">
    <property type="entry name" value="7tm_1"/>
    <property type="match status" value="1"/>
</dbReference>
<evidence type="ECO:0000256" key="11">
    <source>
        <dbReference type="ARBA" id="ARBA00023157"/>
    </source>
</evidence>
<accession>A0A2G9RR72</accession>
<feature type="region of interest" description="Disordered" evidence="18">
    <location>
        <begin position="9"/>
        <end position="81"/>
    </location>
</feature>
<keyword evidence="10 19" id="KW-0472">Membrane</keyword>
<feature type="domain" description="G-protein coupled receptors family 1 profile" evidence="20">
    <location>
        <begin position="164"/>
        <end position="416"/>
    </location>
</feature>
<dbReference type="InterPro" id="IPR003912">
    <property type="entry name" value="Protea_act_rcpt"/>
</dbReference>
<evidence type="ECO:0000256" key="7">
    <source>
        <dbReference type="ARBA" id="ARBA00022989"/>
    </source>
</evidence>
<dbReference type="Gene3D" id="1.20.1070.10">
    <property type="entry name" value="Rhodopsin 7-helix transmembrane proteins"/>
    <property type="match status" value="1"/>
</dbReference>
<dbReference type="AlphaFoldDB" id="A0A2G9RR72"/>
<comment type="similarity">
    <text evidence="17">Belongs to the G-protein coupled receptor 1 family.</text>
</comment>
<dbReference type="PRINTS" id="PR00908">
    <property type="entry name" value="THROMBINR"/>
</dbReference>
<dbReference type="InterPro" id="IPR017452">
    <property type="entry name" value="GPCR_Rhodpsn_7TM"/>
</dbReference>
<dbReference type="InterPro" id="IPR000935">
    <property type="entry name" value="Thrmbn_rcpt"/>
</dbReference>
<dbReference type="PROSITE" id="PS00237">
    <property type="entry name" value="G_PROTEIN_RECEP_F1_1"/>
    <property type="match status" value="1"/>
</dbReference>
<feature type="transmembrane region" description="Helical" evidence="19">
    <location>
        <begin position="186"/>
        <end position="206"/>
    </location>
</feature>
<evidence type="ECO:0000256" key="12">
    <source>
        <dbReference type="ARBA" id="ARBA00023170"/>
    </source>
</evidence>
<dbReference type="GO" id="GO:0007596">
    <property type="term" value="P:blood coagulation"/>
    <property type="evidence" value="ECO:0007669"/>
    <property type="project" value="UniProtKB-KW"/>
</dbReference>
<keyword evidence="7 19" id="KW-1133">Transmembrane helix</keyword>
<dbReference type="EMBL" id="KV933842">
    <property type="protein sequence ID" value="PIO30416.1"/>
    <property type="molecule type" value="Genomic_DNA"/>
</dbReference>
<evidence type="ECO:0000259" key="20">
    <source>
        <dbReference type="PROSITE" id="PS50262"/>
    </source>
</evidence>
<dbReference type="OrthoDB" id="8881832at2759"/>
<dbReference type="GO" id="GO:0007200">
    <property type="term" value="P:phospholipase C-activating G protein-coupled receptor signaling pathway"/>
    <property type="evidence" value="ECO:0007669"/>
    <property type="project" value="TreeGrafter"/>
</dbReference>
<evidence type="ECO:0000256" key="5">
    <source>
        <dbReference type="ARBA" id="ARBA00022696"/>
    </source>
</evidence>
<feature type="disulfide bond" evidence="16">
    <location>
        <begin position="220"/>
        <end position="299"/>
    </location>
</feature>
<dbReference type="PROSITE" id="PS50262">
    <property type="entry name" value="G_PROTEIN_RECEP_F1_2"/>
    <property type="match status" value="1"/>
</dbReference>
<keyword evidence="14 17" id="KW-0807">Transducer</keyword>
<comment type="subcellular location">
    <subcellularLocation>
        <location evidence="1">Cell membrane</location>
        <topology evidence="1">Multi-pass membrane protein</topology>
    </subcellularLocation>
</comment>
<dbReference type="FunFam" id="1.20.1070.10:FF:000040">
    <property type="entry name" value="Coagulation factor 2 (thrombin) receptor"/>
    <property type="match status" value="1"/>
</dbReference>
<protein>
    <recommendedName>
        <fullName evidence="2">Proteinase-activated receptor 1</fullName>
    </recommendedName>
    <alternativeName>
        <fullName evidence="15">Thrombin receptor</fullName>
    </alternativeName>
</protein>
<evidence type="ECO:0000256" key="13">
    <source>
        <dbReference type="ARBA" id="ARBA00023180"/>
    </source>
</evidence>
<keyword evidence="9" id="KW-0094">Blood coagulation</keyword>
<keyword evidence="11 16" id="KW-1015">Disulfide bond</keyword>
<keyword evidence="3" id="KW-1003">Cell membrane</keyword>
<evidence type="ECO:0000256" key="18">
    <source>
        <dbReference type="SAM" id="MobiDB-lite"/>
    </source>
</evidence>